<dbReference type="AlphaFoldDB" id="A0A813MZ85"/>
<dbReference type="EMBL" id="CAJNOC010000224">
    <property type="protein sequence ID" value="CAF0729610.1"/>
    <property type="molecule type" value="Genomic_DNA"/>
</dbReference>
<reference evidence="3" key="1">
    <citation type="submission" date="2021-02" db="EMBL/GenBank/DDBJ databases">
        <authorList>
            <person name="Nowell W R."/>
        </authorList>
    </citation>
    <scope>NUCLEOTIDE SEQUENCE</scope>
    <source>
        <strain evidence="3">Ploen Becks lab</strain>
    </source>
</reference>
<dbReference type="PANTHER" id="PTHR12444">
    <property type="entry name" value="PROTEIN EFR3 HOMOLOG CMP44E"/>
    <property type="match status" value="1"/>
</dbReference>
<comment type="similarity">
    <text evidence="1">Belongs to the EFR3 family.</text>
</comment>
<name>A0A813MZ85_9BILA</name>
<evidence type="ECO:0000313" key="4">
    <source>
        <dbReference type="Proteomes" id="UP000663879"/>
    </source>
</evidence>
<dbReference type="Pfam" id="PF21052">
    <property type="entry name" value="EFR3_ARM"/>
    <property type="match status" value="1"/>
</dbReference>
<proteinExistence type="inferred from homology"/>
<evidence type="ECO:0008006" key="5">
    <source>
        <dbReference type="Google" id="ProtNLM"/>
    </source>
</evidence>
<dbReference type="GO" id="GO:0072659">
    <property type="term" value="P:protein localization to plasma membrane"/>
    <property type="evidence" value="ECO:0007669"/>
    <property type="project" value="TreeGrafter"/>
</dbReference>
<protein>
    <recommendedName>
        <fullName evidence="5">Protein EFR3</fullName>
    </recommendedName>
</protein>
<dbReference type="InterPro" id="IPR051851">
    <property type="entry name" value="EFR3_Homologs"/>
</dbReference>
<dbReference type="SUPFAM" id="SSF48371">
    <property type="entry name" value="ARM repeat"/>
    <property type="match status" value="2"/>
</dbReference>
<dbReference type="Proteomes" id="UP000663879">
    <property type="component" value="Unassembled WGS sequence"/>
</dbReference>
<keyword evidence="4" id="KW-1185">Reference proteome</keyword>
<dbReference type="OrthoDB" id="19232at2759"/>
<dbReference type="GO" id="GO:0005886">
    <property type="term" value="C:plasma membrane"/>
    <property type="evidence" value="ECO:0007669"/>
    <property type="project" value="TreeGrafter"/>
</dbReference>
<organism evidence="3 4">
    <name type="scientific">Brachionus calyciflorus</name>
    <dbReference type="NCBI Taxonomy" id="104777"/>
    <lineage>
        <taxon>Eukaryota</taxon>
        <taxon>Metazoa</taxon>
        <taxon>Spiralia</taxon>
        <taxon>Gnathifera</taxon>
        <taxon>Rotifera</taxon>
        <taxon>Eurotatoria</taxon>
        <taxon>Monogononta</taxon>
        <taxon>Pseudotrocha</taxon>
        <taxon>Ploima</taxon>
        <taxon>Brachionidae</taxon>
        <taxon>Brachionus</taxon>
    </lineage>
</organism>
<feature type="region of interest" description="Disordered" evidence="2">
    <location>
        <begin position="1119"/>
        <end position="1146"/>
    </location>
</feature>
<feature type="region of interest" description="Disordered" evidence="2">
    <location>
        <begin position="949"/>
        <end position="978"/>
    </location>
</feature>
<dbReference type="PANTHER" id="PTHR12444:SF8">
    <property type="entry name" value="PROTEIN EFR3 HOMOLOG CMP44E"/>
    <property type="match status" value="1"/>
</dbReference>
<evidence type="ECO:0000256" key="2">
    <source>
        <dbReference type="SAM" id="MobiDB-lite"/>
    </source>
</evidence>
<gene>
    <name evidence="3" type="ORF">OXX778_LOCUS2756</name>
</gene>
<evidence type="ECO:0000313" key="3">
    <source>
        <dbReference type="EMBL" id="CAF0729610.1"/>
    </source>
</evidence>
<comment type="caution">
    <text evidence="3">The sequence shown here is derived from an EMBL/GenBank/DDBJ whole genome shotgun (WGS) entry which is preliminary data.</text>
</comment>
<evidence type="ECO:0000256" key="1">
    <source>
        <dbReference type="ARBA" id="ARBA00010216"/>
    </source>
</evidence>
<dbReference type="InterPro" id="IPR016024">
    <property type="entry name" value="ARM-type_fold"/>
</dbReference>
<feature type="compositionally biased region" description="Polar residues" evidence="2">
    <location>
        <begin position="949"/>
        <end position="958"/>
    </location>
</feature>
<feature type="compositionally biased region" description="Polar residues" evidence="2">
    <location>
        <begin position="1120"/>
        <end position="1146"/>
    </location>
</feature>
<sequence length="1177" mass="135442">MTSCCACCCFYPKYKRKVDNIYPRSYDAPLVKNEVDKLIYYATVHPEKLSKIGDYLYQNLKWGLNNRYKYAKYVDNTIEAVEKILIAINTQNLNYYAPNYLKIIQKLLEQGYGSSPSSPNIQNMVQTSPAMTNAPSYGALNHINNDNLHYQKKAAGLFQKFCEKDSSNLSNNLNFDQFVSQFSSMCFNSNKDENIRAEIRSSGLQCLATMVRRLVPDDNLRASYIWDNMDKIISGVLYIIHEQYLIKSKNSRSLDKSDYDYQEDEEELSIYIYGDLYINSKLNKSVEILSQETKNPELKIQYNKKSKNNADMVDEENVVISLNDNKVNNNNESVTFDPEHEAKMLLKNICSKADYTTINKIVVPILAFLDDNRPNGWELTKFVRCIFLIVIYNVKQQHAFVVKELLKHLDSHRNSSAILKCQIIRTIILCTKISAMQSVGTTGQIIDIFNNLLKHMNSSVEKSYNLKSVKSVSSPSSENLNDENKLQKEIISAMRQFTANMPDYAKNDILVFFARQINSQQFSYFELTNNNTQHNELELLNNQKRSKYYECLYEICTKYKPSQLFSAFGSIQFLEDSLKLILVNDWSSRKKAHEILQLLFDKYQLIEKIQNLKPSLFRVVPVHKNFKNSTLTLNDSTLSLNNNNKKNEAHKSSQLSLTRNQTFLSQFSLNDKSKFSSSRDDVMFMRKHGRTILSHFNEYLFLANNRRENFETAYITLSLILIGLFNENEFLVDLIRFGFHLQDLALLNYNTENFSFSLQCSIHKFICAYFLLVSKSSKISEFYNYVSEICDLRRRKDLFKFVYPEYILLESASDSGVHSQVGTFNEIEAEIKKEINESSKEYSNYVSKLSRKSDNEIEWNLNLAPWLFEKKKIEEILINSNIQLSKSLFCTDNEFTLSVSYLQTVSSFQSVLKYRNPFSNECESPNSNRQNGDFIPGHQRVYSAIGVSPSTHFNQTPRRSIDADSVDDDTSYDSTSQISVDQVDFDTQGNNFFIEVQNHDPQATVRSINILKNTDITSFDTIRKVLFNSGSNINASNLSNSGVGLGSSTIGPGSSIVQNINNFNSLMLSNVQDDQQDEENKKIIIDTLQKPFDELKQRINQQKISSEKYQQVFDHVSKGLNYSNTEPNQDINNTSRSNASVSSMSTNNSIQSNYLKMDNLTKPLALNDIEFPHLFIN</sequence>
<dbReference type="InterPro" id="IPR049152">
    <property type="entry name" value="EFR3-like_ARM"/>
</dbReference>
<accession>A0A813MZ85</accession>